<name>A0ABP0YDV6_9ROSI</name>
<accession>A0ABP0YDV6</accession>
<evidence type="ECO:0000313" key="2">
    <source>
        <dbReference type="Proteomes" id="UP001642487"/>
    </source>
</evidence>
<sequence length="69" mass="7803">MVRSSPFYGSTPGTAPDDRCSLELYTATATEFPNASPQLRFTFNYPFFISIQFTSVVSFPRATWFISSF</sequence>
<gene>
    <name evidence="1" type="ORF">CITCOLO1_LOCUS8934</name>
</gene>
<keyword evidence="2" id="KW-1185">Reference proteome</keyword>
<evidence type="ECO:0000313" key="1">
    <source>
        <dbReference type="EMBL" id="CAK9317045.1"/>
    </source>
</evidence>
<proteinExistence type="predicted"/>
<organism evidence="1 2">
    <name type="scientific">Citrullus colocynthis</name>
    <name type="common">colocynth</name>
    <dbReference type="NCBI Taxonomy" id="252529"/>
    <lineage>
        <taxon>Eukaryota</taxon>
        <taxon>Viridiplantae</taxon>
        <taxon>Streptophyta</taxon>
        <taxon>Embryophyta</taxon>
        <taxon>Tracheophyta</taxon>
        <taxon>Spermatophyta</taxon>
        <taxon>Magnoliopsida</taxon>
        <taxon>eudicotyledons</taxon>
        <taxon>Gunneridae</taxon>
        <taxon>Pentapetalae</taxon>
        <taxon>rosids</taxon>
        <taxon>fabids</taxon>
        <taxon>Cucurbitales</taxon>
        <taxon>Cucurbitaceae</taxon>
        <taxon>Benincaseae</taxon>
        <taxon>Citrullus</taxon>
    </lineage>
</organism>
<dbReference type="Proteomes" id="UP001642487">
    <property type="component" value="Chromosome 3"/>
</dbReference>
<reference evidence="1 2" key="1">
    <citation type="submission" date="2024-03" db="EMBL/GenBank/DDBJ databases">
        <authorList>
            <person name="Gkanogiannis A."/>
            <person name="Becerra Lopez-Lavalle L."/>
        </authorList>
    </citation>
    <scope>NUCLEOTIDE SEQUENCE [LARGE SCALE GENOMIC DNA]</scope>
</reference>
<protein>
    <submittedName>
        <fullName evidence="1">Uncharacterized protein</fullName>
    </submittedName>
</protein>
<dbReference type="EMBL" id="OZ021737">
    <property type="protein sequence ID" value="CAK9317045.1"/>
    <property type="molecule type" value="Genomic_DNA"/>
</dbReference>